<comment type="caution">
    <text evidence="8">The sequence shown here is derived from an EMBL/GenBank/DDBJ whole genome shotgun (WGS) entry which is preliminary data.</text>
</comment>
<keyword evidence="2" id="KW-1003">Cell membrane</keyword>
<accession>A0A7X2IML6</accession>
<feature type="domain" description="Single Cache" evidence="7">
    <location>
        <begin position="17"/>
        <end position="101"/>
    </location>
</feature>
<feature type="signal peptide" evidence="6">
    <location>
        <begin position="1"/>
        <end position="21"/>
    </location>
</feature>
<evidence type="ECO:0000256" key="3">
    <source>
        <dbReference type="ARBA" id="ARBA00022692"/>
    </source>
</evidence>
<sequence length="150" mass="16676">MKLFKTLVAVLCAGLVTLAWAADKPEDAIALVDKGLAYMQKNGKDALIREINAKNPEFIKGDSYLVVRSIDGPMLGHPINPKLIGKNMLELPDADGKYFRKEIIEGAKTKGKGWVDFRYNNPTTKEIERKSSYYVRSGDVILEAGIYKGK</sequence>
<gene>
    <name evidence="8" type="ORF">GJ700_13075</name>
</gene>
<evidence type="ECO:0000313" key="9">
    <source>
        <dbReference type="Proteomes" id="UP000446768"/>
    </source>
</evidence>
<dbReference type="GO" id="GO:0005886">
    <property type="term" value="C:plasma membrane"/>
    <property type="evidence" value="ECO:0007669"/>
    <property type="project" value="UniProtKB-SubCell"/>
</dbReference>
<proteinExistence type="predicted"/>
<dbReference type="EMBL" id="WKJJ01000007">
    <property type="protein sequence ID" value="MRV72640.1"/>
    <property type="molecule type" value="Genomic_DNA"/>
</dbReference>
<organism evidence="8 9">
    <name type="scientific">Pseudoduganella rivuli</name>
    <dbReference type="NCBI Taxonomy" id="2666085"/>
    <lineage>
        <taxon>Bacteria</taxon>
        <taxon>Pseudomonadati</taxon>
        <taxon>Pseudomonadota</taxon>
        <taxon>Betaproteobacteria</taxon>
        <taxon>Burkholderiales</taxon>
        <taxon>Oxalobacteraceae</taxon>
        <taxon>Telluria group</taxon>
        <taxon>Pseudoduganella</taxon>
    </lineage>
</organism>
<evidence type="ECO:0000256" key="6">
    <source>
        <dbReference type="SAM" id="SignalP"/>
    </source>
</evidence>
<protein>
    <submittedName>
        <fullName evidence="8">Cache type 2 domain-containing protein</fullName>
    </submittedName>
</protein>
<keyword evidence="5" id="KW-0472">Membrane</keyword>
<keyword evidence="9" id="KW-1185">Reference proteome</keyword>
<evidence type="ECO:0000256" key="2">
    <source>
        <dbReference type="ARBA" id="ARBA00022475"/>
    </source>
</evidence>
<feature type="chain" id="PRO_5031369657" evidence="6">
    <location>
        <begin position="22"/>
        <end position="150"/>
    </location>
</feature>
<comment type="subcellular location">
    <subcellularLocation>
        <location evidence="1">Cell membrane</location>
        <topology evidence="1">Multi-pass membrane protein</topology>
    </subcellularLocation>
</comment>
<reference evidence="8 9" key="1">
    <citation type="submission" date="2019-11" db="EMBL/GenBank/DDBJ databases">
        <title>Novel species isolated from a subtropical stream in China.</title>
        <authorList>
            <person name="Lu H."/>
        </authorList>
    </citation>
    <scope>NUCLEOTIDE SEQUENCE [LARGE SCALE GENOMIC DNA]</scope>
    <source>
        <strain evidence="8 9">FT92W</strain>
    </source>
</reference>
<keyword evidence="3" id="KW-0812">Transmembrane</keyword>
<evidence type="ECO:0000256" key="1">
    <source>
        <dbReference type="ARBA" id="ARBA00004651"/>
    </source>
</evidence>
<dbReference type="SMART" id="SM01049">
    <property type="entry name" value="Cache_2"/>
    <property type="match status" value="1"/>
</dbReference>
<dbReference type="RefSeq" id="WP_154374384.1">
    <property type="nucleotide sequence ID" value="NZ_WKJJ01000007.1"/>
</dbReference>
<keyword evidence="4" id="KW-1133">Transmembrane helix</keyword>
<dbReference type="Gene3D" id="3.30.450.20">
    <property type="entry name" value="PAS domain"/>
    <property type="match status" value="1"/>
</dbReference>
<evidence type="ECO:0000256" key="5">
    <source>
        <dbReference type="ARBA" id="ARBA00023136"/>
    </source>
</evidence>
<evidence type="ECO:0000313" key="8">
    <source>
        <dbReference type="EMBL" id="MRV72640.1"/>
    </source>
</evidence>
<evidence type="ECO:0000256" key="4">
    <source>
        <dbReference type="ARBA" id="ARBA00022989"/>
    </source>
</evidence>
<dbReference type="Proteomes" id="UP000446768">
    <property type="component" value="Unassembled WGS sequence"/>
</dbReference>
<dbReference type="InterPro" id="IPR033480">
    <property type="entry name" value="sCache_2"/>
</dbReference>
<dbReference type="Pfam" id="PF17200">
    <property type="entry name" value="sCache_2"/>
    <property type="match status" value="1"/>
</dbReference>
<dbReference type="AlphaFoldDB" id="A0A7X2IML6"/>
<name>A0A7X2IML6_9BURK</name>
<keyword evidence="6" id="KW-0732">Signal</keyword>
<evidence type="ECO:0000259" key="7">
    <source>
        <dbReference type="SMART" id="SM01049"/>
    </source>
</evidence>